<protein>
    <recommendedName>
        <fullName evidence="4">PH domain-containing protein</fullName>
    </recommendedName>
</protein>
<dbReference type="InterPro" id="IPR001849">
    <property type="entry name" value="PH_domain"/>
</dbReference>
<dbReference type="SMART" id="SM00233">
    <property type="entry name" value="PH"/>
    <property type="match status" value="1"/>
</dbReference>
<feature type="region of interest" description="Disordered" evidence="3">
    <location>
        <begin position="365"/>
        <end position="386"/>
    </location>
</feature>
<dbReference type="Gene3D" id="2.30.29.30">
    <property type="entry name" value="Pleckstrin-homology domain (PH domain)/Phosphotyrosine-binding domain (PTB)"/>
    <property type="match status" value="1"/>
</dbReference>
<dbReference type="PROSITE" id="PS50003">
    <property type="entry name" value="PH_DOMAIN"/>
    <property type="match status" value="1"/>
</dbReference>
<feature type="compositionally biased region" description="Polar residues" evidence="3">
    <location>
        <begin position="785"/>
        <end position="797"/>
    </location>
</feature>
<dbReference type="GO" id="GO:0007165">
    <property type="term" value="P:signal transduction"/>
    <property type="evidence" value="ECO:0007669"/>
    <property type="project" value="InterPro"/>
</dbReference>
<evidence type="ECO:0000313" key="5">
    <source>
        <dbReference type="EMBL" id="KAF2069209.1"/>
    </source>
</evidence>
<feature type="compositionally biased region" description="Low complexity" evidence="3">
    <location>
        <begin position="47"/>
        <end position="98"/>
    </location>
</feature>
<dbReference type="InterPro" id="IPR011993">
    <property type="entry name" value="PH-like_dom_sf"/>
</dbReference>
<dbReference type="InterPro" id="IPR020849">
    <property type="entry name" value="Small_GTPase_Ras-type"/>
</dbReference>
<feature type="compositionally biased region" description="Low complexity" evidence="3">
    <location>
        <begin position="767"/>
        <end position="784"/>
    </location>
</feature>
<accession>A0A8J4V2X3</accession>
<dbReference type="SMART" id="SM00175">
    <property type="entry name" value="RAB"/>
    <property type="match status" value="1"/>
</dbReference>
<dbReference type="SMART" id="SM00174">
    <property type="entry name" value="RHO"/>
    <property type="match status" value="1"/>
</dbReference>
<sequence length="829" mass="91125">MFINLFPIRLDLSNSANNSPTGSQSINHHHNNIFNRRNSLGFINKLSTTSSTSSPSSSTSSSPTASTTPKSSLLNTINNSSNSNSNSNNNNNNNNTSSPSGSPKMFQKTITEIRRPSIANIMSNHLNGSTGINNNANTSSNNLNSSLSNLSLSSSIDDQHGSGIIGDVATNNTGYSSDLHNSGIQHSKISEAIDIVVIGDELANKAKFISTFLNNGIGEDPTSIDVTCKKSVMIQSGTYTVNIHSTVGQEDFWGINDVYYRQGAGFIFVYNVHSRESFNLFLKLRDKIVYDKGSDNILMSIVGLNHNEGGAEIREVSFTEAKRMADLYSCSFTEISSFGRDCEQSITGCVSDLLSRITNFQTTLGGSNANSNNNGGSNGGSATNNGSHQQSLEVLMLGDIFVGKTQIVQRLMGNAFNATYRETTDWNKNVYQQTLNDTRYLIKIVDTSGLNIEEQLDRERLVNSQGFILVYSVCSKQSFQLLETLKKKVSACKSDSKTPCILIGNKGDSVVRQVTFDEGSKLAQQWGCQFFEISAVTSEEETIGKAITQLVSDIQKASNNIELGEFKKKGYLLKEGKKLKSMSKYYFKIYKGNLQYCKNENNKSKLKTIELSEHVQVHTISSGEKKDVWPFQIIIDPLKQTHINLIANSEVERDSWVTTIKLNCYVNEAIGNLVDDVVKNMVTEIAMQEKSSSHFKKTDSSSSFPSSPISTPTKHSPSNFHHHHSSNQHQSSPNTLNVNHHNSTASTSPSTPFTPQELKQQLNVLLSNSNNSSNHGSHSNNNESTFTSSLYGDPNQSNEKDTPMSPSLHSSFKKNLLQRTTSFTKGKNK</sequence>
<dbReference type="SUPFAM" id="SSF50729">
    <property type="entry name" value="PH domain-like"/>
    <property type="match status" value="1"/>
</dbReference>
<evidence type="ECO:0000259" key="4">
    <source>
        <dbReference type="PROSITE" id="PS50003"/>
    </source>
</evidence>
<reference evidence="5" key="1">
    <citation type="submission" date="2020-01" db="EMBL/GenBank/DDBJ databases">
        <title>Development of genomics and gene disruption for Polysphondylium violaceum indicates a role for the polyketide synthase stlB in stalk morphogenesis.</title>
        <authorList>
            <person name="Narita B."/>
            <person name="Kawabe Y."/>
            <person name="Kin K."/>
            <person name="Saito T."/>
            <person name="Gibbs R."/>
            <person name="Kuspa A."/>
            <person name="Muzny D."/>
            <person name="Queller D."/>
            <person name="Richards S."/>
            <person name="Strassman J."/>
            <person name="Sucgang R."/>
            <person name="Worley K."/>
            <person name="Schaap P."/>
        </authorList>
    </citation>
    <scope>NUCLEOTIDE SEQUENCE</scope>
    <source>
        <strain evidence="5">QSvi11</strain>
    </source>
</reference>
<dbReference type="Gene3D" id="3.40.50.300">
    <property type="entry name" value="P-loop containing nucleotide triphosphate hydrolases"/>
    <property type="match status" value="2"/>
</dbReference>
<gene>
    <name evidence="5" type="ORF">CYY_009467</name>
</gene>
<dbReference type="EMBL" id="AJWJ01000717">
    <property type="protein sequence ID" value="KAF2069209.1"/>
    <property type="molecule type" value="Genomic_DNA"/>
</dbReference>
<dbReference type="CDD" id="cd00821">
    <property type="entry name" value="PH"/>
    <property type="match status" value="1"/>
</dbReference>
<evidence type="ECO:0000256" key="2">
    <source>
        <dbReference type="ARBA" id="ARBA00023134"/>
    </source>
</evidence>
<dbReference type="AlphaFoldDB" id="A0A8J4V2X3"/>
<feature type="domain" description="PH" evidence="4">
    <location>
        <begin position="565"/>
        <end position="665"/>
    </location>
</feature>
<keyword evidence="2" id="KW-0342">GTP-binding</keyword>
<feature type="compositionally biased region" description="Polar residues" evidence="3">
    <location>
        <begin position="817"/>
        <end position="829"/>
    </location>
</feature>
<dbReference type="GO" id="GO:0016020">
    <property type="term" value="C:membrane"/>
    <property type="evidence" value="ECO:0007669"/>
    <property type="project" value="InterPro"/>
</dbReference>
<name>A0A8J4V2X3_9MYCE</name>
<dbReference type="SUPFAM" id="SSF52540">
    <property type="entry name" value="P-loop containing nucleoside triphosphate hydrolases"/>
    <property type="match status" value="2"/>
</dbReference>
<dbReference type="PROSITE" id="PS51419">
    <property type="entry name" value="RAB"/>
    <property type="match status" value="2"/>
</dbReference>
<evidence type="ECO:0000256" key="1">
    <source>
        <dbReference type="ARBA" id="ARBA00022741"/>
    </source>
</evidence>
<dbReference type="OrthoDB" id="18798at2759"/>
<dbReference type="PANTHER" id="PTHR24070">
    <property type="entry name" value="RAS, DI-RAS, AND RHEB FAMILY MEMBERS OF SMALL GTPASE SUPERFAMILY"/>
    <property type="match status" value="1"/>
</dbReference>
<dbReference type="Pfam" id="PF00071">
    <property type="entry name" value="Ras"/>
    <property type="match status" value="2"/>
</dbReference>
<comment type="caution">
    <text evidence="5">The sequence shown here is derived from an EMBL/GenBank/DDBJ whole genome shotgun (WGS) entry which is preliminary data.</text>
</comment>
<dbReference type="PROSITE" id="PS51421">
    <property type="entry name" value="RAS"/>
    <property type="match status" value="2"/>
</dbReference>
<evidence type="ECO:0000313" key="6">
    <source>
        <dbReference type="Proteomes" id="UP000695562"/>
    </source>
</evidence>
<keyword evidence="6" id="KW-1185">Reference proteome</keyword>
<feature type="region of interest" description="Disordered" evidence="3">
    <location>
        <begin position="45"/>
        <end position="105"/>
    </location>
</feature>
<dbReference type="SMART" id="SM00173">
    <property type="entry name" value="RAS"/>
    <property type="match status" value="1"/>
</dbReference>
<dbReference type="InterPro" id="IPR005225">
    <property type="entry name" value="Small_GTP-bd"/>
</dbReference>
<feature type="compositionally biased region" description="Low complexity" evidence="3">
    <location>
        <begin position="700"/>
        <end position="719"/>
    </location>
</feature>
<dbReference type="NCBIfam" id="TIGR00231">
    <property type="entry name" value="small_GTP"/>
    <property type="match status" value="1"/>
</dbReference>
<evidence type="ECO:0000256" key="3">
    <source>
        <dbReference type="SAM" id="MobiDB-lite"/>
    </source>
</evidence>
<proteinExistence type="predicted"/>
<dbReference type="GO" id="GO:0005525">
    <property type="term" value="F:GTP binding"/>
    <property type="evidence" value="ECO:0007669"/>
    <property type="project" value="UniProtKB-KW"/>
</dbReference>
<keyword evidence="1" id="KW-0547">Nucleotide-binding</keyword>
<dbReference type="Pfam" id="PF00169">
    <property type="entry name" value="PH"/>
    <property type="match status" value="1"/>
</dbReference>
<dbReference type="InterPro" id="IPR027417">
    <property type="entry name" value="P-loop_NTPase"/>
</dbReference>
<dbReference type="Proteomes" id="UP000695562">
    <property type="component" value="Unassembled WGS sequence"/>
</dbReference>
<feature type="compositionally biased region" description="Low complexity" evidence="3">
    <location>
        <begin position="743"/>
        <end position="755"/>
    </location>
</feature>
<organism evidence="5 6">
    <name type="scientific">Polysphondylium violaceum</name>
    <dbReference type="NCBI Taxonomy" id="133409"/>
    <lineage>
        <taxon>Eukaryota</taxon>
        <taxon>Amoebozoa</taxon>
        <taxon>Evosea</taxon>
        <taxon>Eumycetozoa</taxon>
        <taxon>Dictyostelia</taxon>
        <taxon>Dictyosteliales</taxon>
        <taxon>Dictyosteliaceae</taxon>
        <taxon>Polysphondylium</taxon>
    </lineage>
</organism>
<feature type="region of interest" description="Disordered" evidence="3">
    <location>
        <begin position="688"/>
        <end position="755"/>
    </location>
</feature>
<feature type="region of interest" description="Disordered" evidence="3">
    <location>
        <begin position="767"/>
        <end position="829"/>
    </location>
</feature>
<dbReference type="GO" id="GO:0003924">
    <property type="term" value="F:GTPase activity"/>
    <property type="evidence" value="ECO:0007669"/>
    <property type="project" value="InterPro"/>
</dbReference>
<dbReference type="InterPro" id="IPR001806">
    <property type="entry name" value="Small_GTPase"/>
</dbReference>